<dbReference type="PROSITE" id="PS50893">
    <property type="entry name" value="ABC_TRANSPORTER_2"/>
    <property type="match status" value="1"/>
</dbReference>
<evidence type="ECO:0000256" key="1">
    <source>
        <dbReference type="ARBA" id="ARBA00004651"/>
    </source>
</evidence>
<feature type="transmembrane region" description="Helical" evidence="9">
    <location>
        <begin position="153"/>
        <end position="172"/>
    </location>
</feature>
<accession>A0A9D1DXS4</accession>
<sequence length="593" mass="64625">MMKRNVPLDKNEPHPKGGLSALARFCKPYFPAIAVALVCAVGGTIFTIIGPDKLSELTDVISAGLMGGIDMAAVTRIAATLAVMYGLSFLLSVLQGQLMTGVTQKASRQLREAISRKVNRLPIDYYNKTTFGDILSRVTNDVDLIGQTIQSSIITFVSAVVTLVGCLVMMFVTNWVMTLSAIAATLLGFLLITLITSRSQKYFVARQQELGEINGHIEEAYSGHTVLRVYNAERQFSETFESLNEKLYNASWKSQFLSGLMMPVMNFVGNLGYVTVCVVGALLALNGSITFGVIVAFMVYVRLFTSPLSQIAQALTSLQSASAAAGRVFEFLEAEEMEDESGKTKTLLNPTGQVTFSHVKFGYTPGRPIIKDFNLDVKPGQKVAIVGPTGAGKTTLVNLLMRFYELNGGSISMDGVNLHDITRENVHDLFGMVLQDTWLFEGTIRENLCYGKAGITDGQLDRACKAVGLLHFIRALPHGYDTVLDASVSLSEGQKQLLTIARAMIEDAPMLILDEATSSVDTRTEILIQKAMDELTRGRTSFVIAHRLSTIKNADIILVLRDGDVVESGSHEELLEKGGFYAELYNAQFSDAA</sequence>
<dbReference type="FunFam" id="3.40.50.300:FF:000287">
    <property type="entry name" value="Multidrug ABC transporter ATP-binding protein"/>
    <property type="match status" value="1"/>
</dbReference>
<dbReference type="EMBL" id="DVHA01000164">
    <property type="protein sequence ID" value="HIR60920.1"/>
    <property type="molecule type" value="Genomic_DNA"/>
</dbReference>
<evidence type="ECO:0000256" key="9">
    <source>
        <dbReference type="SAM" id="Phobius"/>
    </source>
</evidence>
<dbReference type="Gene3D" id="3.40.50.300">
    <property type="entry name" value="P-loop containing nucleotide triphosphate hydrolases"/>
    <property type="match status" value="1"/>
</dbReference>
<dbReference type="GO" id="GO:0016887">
    <property type="term" value="F:ATP hydrolysis activity"/>
    <property type="evidence" value="ECO:0007669"/>
    <property type="project" value="InterPro"/>
</dbReference>
<feature type="transmembrane region" description="Helical" evidence="9">
    <location>
        <begin position="71"/>
        <end position="94"/>
    </location>
</feature>
<dbReference type="Gene3D" id="1.20.1560.10">
    <property type="entry name" value="ABC transporter type 1, transmembrane domain"/>
    <property type="match status" value="1"/>
</dbReference>
<dbReference type="Pfam" id="PF00664">
    <property type="entry name" value="ABC_membrane"/>
    <property type="match status" value="1"/>
</dbReference>
<dbReference type="Pfam" id="PF00005">
    <property type="entry name" value="ABC_tran"/>
    <property type="match status" value="1"/>
</dbReference>
<evidence type="ECO:0000259" key="11">
    <source>
        <dbReference type="PROSITE" id="PS50929"/>
    </source>
</evidence>
<feature type="transmembrane region" description="Helical" evidence="9">
    <location>
        <begin position="29"/>
        <end position="51"/>
    </location>
</feature>
<dbReference type="GO" id="GO:0005886">
    <property type="term" value="C:plasma membrane"/>
    <property type="evidence" value="ECO:0007669"/>
    <property type="project" value="UniProtKB-SubCell"/>
</dbReference>
<evidence type="ECO:0000313" key="13">
    <source>
        <dbReference type="Proteomes" id="UP000824241"/>
    </source>
</evidence>
<dbReference type="CDD" id="cd18547">
    <property type="entry name" value="ABC_6TM_Tm288_like"/>
    <property type="match status" value="1"/>
</dbReference>
<evidence type="ECO:0000259" key="10">
    <source>
        <dbReference type="PROSITE" id="PS50893"/>
    </source>
</evidence>
<keyword evidence="2" id="KW-0813">Transport</keyword>
<evidence type="ECO:0000256" key="5">
    <source>
        <dbReference type="ARBA" id="ARBA00022741"/>
    </source>
</evidence>
<dbReference type="SUPFAM" id="SSF90123">
    <property type="entry name" value="ABC transporter transmembrane region"/>
    <property type="match status" value="1"/>
</dbReference>
<reference evidence="12" key="2">
    <citation type="journal article" date="2021" name="PeerJ">
        <title>Extensive microbial diversity within the chicken gut microbiome revealed by metagenomics and culture.</title>
        <authorList>
            <person name="Gilroy R."/>
            <person name="Ravi A."/>
            <person name="Getino M."/>
            <person name="Pursley I."/>
            <person name="Horton D.L."/>
            <person name="Alikhan N.F."/>
            <person name="Baker D."/>
            <person name="Gharbi K."/>
            <person name="Hall N."/>
            <person name="Watson M."/>
            <person name="Adriaenssens E.M."/>
            <person name="Foster-Nyarko E."/>
            <person name="Jarju S."/>
            <person name="Secka A."/>
            <person name="Antonio M."/>
            <person name="Oren A."/>
            <person name="Chaudhuri R.R."/>
            <person name="La Ragione R."/>
            <person name="Hildebrand F."/>
            <person name="Pallen M.J."/>
        </authorList>
    </citation>
    <scope>NUCLEOTIDE SEQUENCE</scope>
    <source>
        <strain evidence="12">CHK189-12415</strain>
    </source>
</reference>
<keyword evidence="4 9" id="KW-0812">Transmembrane</keyword>
<dbReference type="InterPro" id="IPR011527">
    <property type="entry name" value="ABC1_TM_dom"/>
</dbReference>
<protein>
    <submittedName>
        <fullName evidence="12">ABC transporter ATP-binding protein</fullName>
    </submittedName>
</protein>
<feature type="domain" description="ABC transporter" evidence="10">
    <location>
        <begin position="354"/>
        <end position="587"/>
    </location>
</feature>
<evidence type="ECO:0000256" key="7">
    <source>
        <dbReference type="ARBA" id="ARBA00022989"/>
    </source>
</evidence>
<dbReference type="CDD" id="cd03254">
    <property type="entry name" value="ABCC_Glucan_exporter_like"/>
    <property type="match status" value="1"/>
</dbReference>
<proteinExistence type="predicted"/>
<name>A0A9D1DXS4_9FIRM</name>
<dbReference type="InterPro" id="IPR003439">
    <property type="entry name" value="ABC_transporter-like_ATP-bd"/>
</dbReference>
<feature type="transmembrane region" description="Helical" evidence="9">
    <location>
        <begin position="178"/>
        <end position="196"/>
    </location>
</feature>
<dbReference type="PANTHER" id="PTHR43394">
    <property type="entry name" value="ATP-DEPENDENT PERMEASE MDL1, MITOCHONDRIAL"/>
    <property type="match status" value="1"/>
</dbReference>
<dbReference type="PROSITE" id="PS50929">
    <property type="entry name" value="ABC_TM1F"/>
    <property type="match status" value="1"/>
</dbReference>
<keyword evidence="8 9" id="KW-0472">Membrane</keyword>
<keyword evidence="5" id="KW-0547">Nucleotide-binding</keyword>
<dbReference type="InterPro" id="IPR036640">
    <property type="entry name" value="ABC1_TM_sf"/>
</dbReference>
<dbReference type="FunFam" id="1.20.1560.10:FF:000011">
    <property type="entry name" value="Multidrug ABC transporter ATP-binding protein"/>
    <property type="match status" value="1"/>
</dbReference>
<evidence type="ECO:0000256" key="2">
    <source>
        <dbReference type="ARBA" id="ARBA00022448"/>
    </source>
</evidence>
<dbReference type="PANTHER" id="PTHR43394:SF1">
    <property type="entry name" value="ATP-BINDING CASSETTE SUB-FAMILY B MEMBER 10, MITOCHONDRIAL"/>
    <property type="match status" value="1"/>
</dbReference>
<dbReference type="Proteomes" id="UP000824241">
    <property type="component" value="Unassembled WGS sequence"/>
</dbReference>
<gene>
    <name evidence="12" type="ORF">IAB37_05025</name>
</gene>
<organism evidence="12 13">
    <name type="scientific">Candidatus Faecivivens stercoravium</name>
    <dbReference type="NCBI Taxonomy" id="2840803"/>
    <lineage>
        <taxon>Bacteria</taxon>
        <taxon>Bacillati</taxon>
        <taxon>Bacillota</taxon>
        <taxon>Clostridia</taxon>
        <taxon>Eubacteriales</taxon>
        <taxon>Oscillospiraceae</taxon>
        <taxon>Oscillospiraceae incertae sedis</taxon>
        <taxon>Candidatus Faecivivens</taxon>
    </lineage>
</organism>
<comment type="caution">
    <text evidence="12">The sequence shown here is derived from an EMBL/GenBank/DDBJ whole genome shotgun (WGS) entry which is preliminary data.</text>
</comment>
<dbReference type="GO" id="GO:0005524">
    <property type="term" value="F:ATP binding"/>
    <property type="evidence" value="ECO:0007669"/>
    <property type="project" value="UniProtKB-KW"/>
</dbReference>
<dbReference type="InterPro" id="IPR027417">
    <property type="entry name" value="P-loop_NTPase"/>
</dbReference>
<dbReference type="SMART" id="SM00382">
    <property type="entry name" value="AAA"/>
    <property type="match status" value="1"/>
</dbReference>
<feature type="transmembrane region" description="Helical" evidence="9">
    <location>
        <begin position="271"/>
        <end position="301"/>
    </location>
</feature>
<reference evidence="12" key="1">
    <citation type="submission" date="2020-10" db="EMBL/GenBank/DDBJ databases">
        <authorList>
            <person name="Gilroy R."/>
        </authorList>
    </citation>
    <scope>NUCLEOTIDE SEQUENCE</scope>
    <source>
        <strain evidence="12">CHK189-12415</strain>
    </source>
</reference>
<keyword evidence="3" id="KW-1003">Cell membrane</keyword>
<evidence type="ECO:0000313" key="12">
    <source>
        <dbReference type="EMBL" id="HIR60920.1"/>
    </source>
</evidence>
<dbReference type="GO" id="GO:0015421">
    <property type="term" value="F:ABC-type oligopeptide transporter activity"/>
    <property type="evidence" value="ECO:0007669"/>
    <property type="project" value="TreeGrafter"/>
</dbReference>
<comment type="subcellular location">
    <subcellularLocation>
        <location evidence="1">Cell membrane</location>
        <topology evidence="1">Multi-pass membrane protein</topology>
    </subcellularLocation>
</comment>
<dbReference type="InterPro" id="IPR003593">
    <property type="entry name" value="AAA+_ATPase"/>
</dbReference>
<keyword evidence="6 12" id="KW-0067">ATP-binding</keyword>
<evidence type="ECO:0000256" key="8">
    <source>
        <dbReference type="ARBA" id="ARBA00023136"/>
    </source>
</evidence>
<dbReference type="InterPro" id="IPR039421">
    <property type="entry name" value="Type_1_exporter"/>
</dbReference>
<keyword evidence="7 9" id="KW-1133">Transmembrane helix</keyword>
<feature type="domain" description="ABC transmembrane type-1" evidence="11">
    <location>
        <begin position="34"/>
        <end position="320"/>
    </location>
</feature>
<dbReference type="AlphaFoldDB" id="A0A9D1DXS4"/>
<dbReference type="SUPFAM" id="SSF52540">
    <property type="entry name" value="P-loop containing nucleoside triphosphate hydrolases"/>
    <property type="match status" value="1"/>
</dbReference>
<evidence type="ECO:0000256" key="4">
    <source>
        <dbReference type="ARBA" id="ARBA00022692"/>
    </source>
</evidence>
<evidence type="ECO:0000256" key="3">
    <source>
        <dbReference type="ARBA" id="ARBA00022475"/>
    </source>
</evidence>
<evidence type="ECO:0000256" key="6">
    <source>
        <dbReference type="ARBA" id="ARBA00022840"/>
    </source>
</evidence>